<dbReference type="EMBL" id="CAFABA010000269">
    <property type="protein sequence ID" value="CAB4836941.1"/>
    <property type="molecule type" value="Genomic_DNA"/>
</dbReference>
<accession>A0A6J7AV91</accession>
<organism evidence="3">
    <name type="scientific">freshwater metagenome</name>
    <dbReference type="NCBI Taxonomy" id="449393"/>
    <lineage>
        <taxon>unclassified sequences</taxon>
        <taxon>metagenomes</taxon>
        <taxon>ecological metagenomes</taxon>
    </lineage>
</organism>
<proteinExistence type="predicted"/>
<reference evidence="3" key="1">
    <citation type="submission" date="2020-05" db="EMBL/GenBank/DDBJ databases">
        <authorList>
            <person name="Chiriac C."/>
            <person name="Salcher M."/>
            <person name="Ghai R."/>
            <person name="Kavagutti S V."/>
        </authorList>
    </citation>
    <scope>NUCLEOTIDE SEQUENCE</scope>
</reference>
<dbReference type="AlphaFoldDB" id="A0A6J7AV91"/>
<evidence type="ECO:0000256" key="1">
    <source>
        <dbReference type="SAM" id="Phobius"/>
    </source>
</evidence>
<evidence type="ECO:0000313" key="4">
    <source>
        <dbReference type="EMBL" id="CAB4897249.1"/>
    </source>
</evidence>
<evidence type="ECO:0000313" key="5">
    <source>
        <dbReference type="EMBL" id="CAB4988734.1"/>
    </source>
</evidence>
<gene>
    <name evidence="2" type="ORF">UFOPK2754_01862</name>
    <name evidence="3" type="ORF">UFOPK3139_03387</name>
    <name evidence="4" type="ORF">UFOPK3543_00652</name>
    <name evidence="5" type="ORF">UFOPK3967_00857</name>
</gene>
<keyword evidence="1" id="KW-0472">Membrane</keyword>
<dbReference type="EMBL" id="CAEZYR010000068">
    <property type="protein sequence ID" value="CAB4752007.1"/>
    <property type="molecule type" value="Genomic_DNA"/>
</dbReference>
<name>A0A6J7AV91_9ZZZZ</name>
<sequence>MVAKIVITNDRGVWRVSRRVLGSSAPMAPGLIIARSLVRLVAFPVLLVLNLLGLRSWRVEARTVDSLPVVWYVRGTRRAGWVALEAVGALVEGRPLDDVLPAVRDRTDRKRASPS</sequence>
<dbReference type="EMBL" id="CAFBMH010000015">
    <property type="protein sequence ID" value="CAB4897249.1"/>
    <property type="molecule type" value="Genomic_DNA"/>
</dbReference>
<keyword evidence="1" id="KW-0812">Transmembrane</keyword>
<evidence type="ECO:0000313" key="2">
    <source>
        <dbReference type="EMBL" id="CAB4752007.1"/>
    </source>
</evidence>
<protein>
    <submittedName>
        <fullName evidence="3">Unannotated protein</fullName>
    </submittedName>
</protein>
<evidence type="ECO:0000313" key="3">
    <source>
        <dbReference type="EMBL" id="CAB4836941.1"/>
    </source>
</evidence>
<dbReference type="EMBL" id="CAFBOS010000038">
    <property type="protein sequence ID" value="CAB4988734.1"/>
    <property type="molecule type" value="Genomic_DNA"/>
</dbReference>
<keyword evidence="1" id="KW-1133">Transmembrane helix</keyword>
<feature type="transmembrane region" description="Helical" evidence="1">
    <location>
        <begin position="32"/>
        <end position="52"/>
    </location>
</feature>